<dbReference type="PANTHER" id="PTHR45985">
    <property type="match status" value="1"/>
</dbReference>
<feature type="disulfide bond" evidence="2">
    <location>
        <begin position="118"/>
        <end position="136"/>
    </location>
</feature>
<dbReference type="InterPro" id="IPR023415">
    <property type="entry name" value="LDLR_class-A_CS"/>
</dbReference>
<keyword evidence="1 2" id="KW-1015">Disulfide bond</keyword>
<dbReference type="PROSITE" id="PS50940">
    <property type="entry name" value="CHIT_BIND_II"/>
    <property type="match status" value="1"/>
</dbReference>
<dbReference type="SMART" id="SM00192">
    <property type="entry name" value="LDLa"/>
    <property type="match status" value="1"/>
</dbReference>
<evidence type="ECO:0000256" key="2">
    <source>
        <dbReference type="PROSITE-ProRule" id="PRU00124"/>
    </source>
</evidence>
<protein>
    <recommendedName>
        <fullName evidence="4">Chitin-binding type-2 domain-containing protein</fullName>
    </recommendedName>
</protein>
<dbReference type="GO" id="GO:0005576">
    <property type="term" value="C:extracellular region"/>
    <property type="evidence" value="ECO:0007669"/>
    <property type="project" value="InterPro"/>
</dbReference>
<dbReference type="GO" id="GO:0008061">
    <property type="term" value="F:chitin binding"/>
    <property type="evidence" value="ECO:0007669"/>
    <property type="project" value="InterPro"/>
</dbReference>
<dbReference type="Gene3D" id="3.20.20.370">
    <property type="entry name" value="Glycoside hydrolase/deacetylase"/>
    <property type="match status" value="1"/>
</dbReference>
<dbReference type="PROSITE" id="PS01209">
    <property type="entry name" value="LDLRA_1"/>
    <property type="match status" value="1"/>
</dbReference>
<dbReference type="Gene3D" id="4.10.400.10">
    <property type="entry name" value="Low-density Lipoprotein Receptor"/>
    <property type="match status" value="1"/>
</dbReference>
<comment type="caution">
    <text evidence="2">Lacks conserved residue(s) required for the propagation of feature annotation.</text>
</comment>
<dbReference type="InterPro" id="IPR011330">
    <property type="entry name" value="Glyco_hydro/deAcase_b/a-brl"/>
</dbReference>
<dbReference type="InterPro" id="IPR002557">
    <property type="entry name" value="Chitin-bd_dom"/>
</dbReference>
<sequence length="522" mass="60867">MASSWRELLQIALLHLCVLLPGYTSSRQVRCLQNERFYRDPDRPAHTVWTGQECSKYFLCLEGEVFEFRCSDGLLFDVNRQICDFKINVDNCDITAEPKIPEPLLEKANCSKRTQLGCADGTCLPPHYFCDGSIDCADGSDEGHCDSTKERYAATLCDVATCALPNCFCSNDGTAIPGGLQPTEVPQIITLTFNDAINSDNWELYNRIFSPNRRNPNGCPIKATFFISHQFNNYYYTQKLWNEGHEISVHSITHRGPEDWWSYNATLEDWFDEMVGEANILNKFAYIPLQEVRGMRVPFLKVGSSRQFLMMKEFGLVYDSSMLAPFSNTPLWPYTLDHKMPHDCIGTMRLRSKQCPLRAYPGVWEIVLNRLFVNNRTCTFVDSCPTNISVENLYKTFVQNFKRHYFTNRAPYGLHFHSSWFKKQEHLIAFEKFLDEMLKQPNVWFLTNWQTIEWVQKPTPINHIHDFKPWQCKENFDTFEEICEIPNECKLNNSILQQERYLHTCNDCPNSYPWIRNEFGKE</sequence>
<dbReference type="PANTHER" id="PTHR45985:SF5">
    <property type="entry name" value="CHITIN AND LDLR BINDING DEACETYLASE 3"/>
    <property type="match status" value="1"/>
</dbReference>
<reference evidence="5 6" key="1">
    <citation type="journal article" date="2024" name="Insects">
        <title>An Improved Chromosome-Level Genome Assembly of the Firefly Pyrocoelia pectoralis.</title>
        <authorList>
            <person name="Fu X."/>
            <person name="Meyer-Rochow V.B."/>
            <person name="Ballantyne L."/>
            <person name="Zhu X."/>
        </authorList>
    </citation>
    <scope>NUCLEOTIDE SEQUENCE [LARGE SCALE GENOMIC DNA]</scope>
    <source>
        <strain evidence="5">XCY_ONT2</strain>
    </source>
</reference>
<evidence type="ECO:0000313" key="6">
    <source>
        <dbReference type="Proteomes" id="UP001329430"/>
    </source>
</evidence>
<feature type="chain" id="PRO_5042994444" description="Chitin-binding type-2 domain-containing protein" evidence="3">
    <location>
        <begin position="27"/>
        <end position="522"/>
    </location>
</feature>
<comment type="caution">
    <text evidence="5">The sequence shown here is derived from an EMBL/GenBank/DDBJ whole genome shotgun (WGS) entry which is preliminary data.</text>
</comment>
<organism evidence="5 6">
    <name type="scientific">Pyrocoelia pectoralis</name>
    <dbReference type="NCBI Taxonomy" id="417401"/>
    <lineage>
        <taxon>Eukaryota</taxon>
        <taxon>Metazoa</taxon>
        <taxon>Ecdysozoa</taxon>
        <taxon>Arthropoda</taxon>
        <taxon>Hexapoda</taxon>
        <taxon>Insecta</taxon>
        <taxon>Pterygota</taxon>
        <taxon>Neoptera</taxon>
        <taxon>Endopterygota</taxon>
        <taxon>Coleoptera</taxon>
        <taxon>Polyphaga</taxon>
        <taxon>Elateriformia</taxon>
        <taxon>Elateroidea</taxon>
        <taxon>Lampyridae</taxon>
        <taxon>Lampyrinae</taxon>
        <taxon>Pyrocoelia</taxon>
    </lineage>
</organism>
<evidence type="ECO:0000256" key="3">
    <source>
        <dbReference type="SAM" id="SignalP"/>
    </source>
</evidence>
<dbReference type="CDD" id="cd00112">
    <property type="entry name" value="LDLa"/>
    <property type="match status" value="1"/>
</dbReference>
<evidence type="ECO:0000256" key="1">
    <source>
        <dbReference type="ARBA" id="ARBA00023157"/>
    </source>
</evidence>
<dbReference type="Proteomes" id="UP001329430">
    <property type="component" value="Chromosome 7"/>
</dbReference>
<evidence type="ECO:0000259" key="4">
    <source>
        <dbReference type="PROSITE" id="PS50940"/>
    </source>
</evidence>
<dbReference type="SUPFAM" id="SSF57424">
    <property type="entry name" value="LDL receptor-like module"/>
    <property type="match status" value="1"/>
</dbReference>
<keyword evidence="6" id="KW-1185">Reference proteome</keyword>
<dbReference type="SMART" id="SM00494">
    <property type="entry name" value="ChtBD2"/>
    <property type="match status" value="1"/>
</dbReference>
<gene>
    <name evidence="5" type="ORF">RI129_009627</name>
</gene>
<keyword evidence="3" id="KW-0732">Signal</keyword>
<dbReference type="Pfam" id="PF00057">
    <property type="entry name" value="Ldl_recept_a"/>
    <property type="match status" value="1"/>
</dbReference>
<feature type="domain" description="Chitin-binding type-2" evidence="4">
    <location>
        <begin position="28"/>
        <end position="94"/>
    </location>
</feature>
<dbReference type="AlphaFoldDB" id="A0AAN7V2K9"/>
<dbReference type="SUPFAM" id="SSF88713">
    <property type="entry name" value="Glycoside hydrolase/deacetylase"/>
    <property type="match status" value="1"/>
</dbReference>
<dbReference type="GO" id="GO:0016787">
    <property type="term" value="F:hydrolase activity"/>
    <property type="evidence" value="ECO:0007669"/>
    <property type="project" value="UniProtKB-ARBA"/>
</dbReference>
<accession>A0AAN7V2K9</accession>
<dbReference type="Gene3D" id="2.170.140.10">
    <property type="entry name" value="Chitin binding domain"/>
    <property type="match status" value="1"/>
</dbReference>
<dbReference type="GO" id="GO:0005975">
    <property type="term" value="P:carbohydrate metabolic process"/>
    <property type="evidence" value="ECO:0007669"/>
    <property type="project" value="InterPro"/>
</dbReference>
<dbReference type="SUPFAM" id="SSF57625">
    <property type="entry name" value="Invertebrate chitin-binding proteins"/>
    <property type="match status" value="1"/>
</dbReference>
<dbReference type="PROSITE" id="PS50068">
    <property type="entry name" value="LDLRA_2"/>
    <property type="match status" value="1"/>
</dbReference>
<evidence type="ECO:0000313" key="5">
    <source>
        <dbReference type="EMBL" id="KAK5641080.1"/>
    </source>
</evidence>
<dbReference type="InterPro" id="IPR052740">
    <property type="entry name" value="CE4"/>
</dbReference>
<dbReference type="Pfam" id="PF01607">
    <property type="entry name" value="CBM_14"/>
    <property type="match status" value="1"/>
</dbReference>
<dbReference type="EMBL" id="JAVRBK010000007">
    <property type="protein sequence ID" value="KAK5641080.1"/>
    <property type="molecule type" value="Genomic_DNA"/>
</dbReference>
<feature type="disulfide bond" evidence="2">
    <location>
        <begin position="130"/>
        <end position="145"/>
    </location>
</feature>
<dbReference type="InterPro" id="IPR036055">
    <property type="entry name" value="LDL_receptor-like_sf"/>
</dbReference>
<feature type="signal peptide" evidence="3">
    <location>
        <begin position="1"/>
        <end position="26"/>
    </location>
</feature>
<proteinExistence type="predicted"/>
<dbReference type="InterPro" id="IPR002172">
    <property type="entry name" value="LDrepeatLR_classA_rpt"/>
</dbReference>
<name>A0AAN7V2K9_9COLE</name>
<dbReference type="InterPro" id="IPR036508">
    <property type="entry name" value="Chitin-bd_dom_sf"/>
</dbReference>